<feature type="signal peptide" evidence="1">
    <location>
        <begin position="1"/>
        <end position="21"/>
    </location>
</feature>
<organism evidence="2 3">
    <name type="scientific">Skeletonema marinoi</name>
    <dbReference type="NCBI Taxonomy" id="267567"/>
    <lineage>
        <taxon>Eukaryota</taxon>
        <taxon>Sar</taxon>
        <taxon>Stramenopiles</taxon>
        <taxon>Ochrophyta</taxon>
        <taxon>Bacillariophyta</taxon>
        <taxon>Coscinodiscophyceae</taxon>
        <taxon>Thalassiosirophycidae</taxon>
        <taxon>Thalassiosirales</taxon>
        <taxon>Skeletonemataceae</taxon>
        <taxon>Skeletonema</taxon>
        <taxon>Skeletonema marinoi-dohrnii complex</taxon>
    </lineage>
</organism>
<gene>
    <name evidence="2" type="ORF">QTG54_002989</name>
</gene>
<proteinExistence type="predicted"/>
<protein>
    <submittedName>
        <fullName evidence="2">Uncharacterized protein</fullName>
    </submittedName>
</protein>
<evidence type="ECO:0000313" key="2">
    <source>
        <dbReference type="EMBL" id="KAK1746382.1"/>
    </source>
</evidence>
<comment type="caution">
    <text evidence="2">The sequence shown here is derived from an EMBL/GenBank/DDBJ whole genome shotgun (WGS) entry which is preliminary data.</text>
</comment>
<name>A0AAD9DGI8_9STRA</name>
<dbReference type="EMBL" id="JATAAI010000004">
    <property type="protein sequence ID" value="KAK1746382.1"/>
    <property type="molecule type" value="Genomic_DNA"/>
</dbReference>
<reference evidence="2" key="1">
    <citation type="submission" date="2023-06" db="EMBL/GenBank/DDBJ databases">
        <title>Survivors Of The Sea: Transcriptome response of Skeletonema marinoi to long-term dormancy.</title>
        <authorList>
            <person name="Pinder M.I.M."/>
            <person name="Kourtchenko O."/>
            <person name="Robertson E.K."/>
            <person name="Larsson T."/>
            <person name="Maumus F."/>
            <person name="Osuna-Cruz C.M."/>
            <person name="Vancaester E."/>
            <person name="Stenow R."/>
            <person name="Vandepoele K."/>
            <person name="Ploug H."/>
            <person name="Bruchert V."/>
            <person name="Godhe A."/>
            <person name="Topel M."/>
        </authorList>
    </citation>
    <scope>NUCLEOTIDE SEQUENCE</scope>
    <source>
        <strain evidence="2">R05AC</strain>
    </source>
</reference>
<evidence type="ECO:0000313" key="3">
    <source>
        <dbReference type="Proteomes" id="UP001224775"/>
    </source>
</evidence>
<evidence type="ECO:0000256" key="1">
    <source>
        <dbReference type="SAM" id="SignalP"/>
    </source>
</evidence>
<keyword evidence="3" id="KW-1185">Reference proteome</keyword>
<feature type="chain" id="PRO_5041988757" evidence="1">
    <location>
        <begin position="22"/>
        <end position="111"/>
    </location>
</feature>
<dbReference type="Proteomes" id="UP001224775">
    <property type="component" value="Unassembled WGS sequence"/>
</dbReference>
<dbReference type="AlphaFoldDB" id="A0AAD9DGI8"/>
<sequence>MKLCLLVAAAAMAVIPVGVSATNPPVAADSLDSSFPETKNKNLRGAVYSESDIQDVYRCNAIGWDYCGSYYKCWSGGSGEDCPKYIIPICCGPSNCEHTSLHDRRCHGCCP</sequence>
<keyword evidence="1" id="KW-0732">Signal</keyword>
<accession>A0AAD9DGI8</accession>